<name>A0ABW8MLV9_9BURK</name>
<evidence type="ECO:0000313" key="2">
    <source>
        <dbReference type="Proteomes" id="UP001620514"/>
    </source>
</evidence>
<dbReference type="RefSeq" id="WP_404609756.1">
    <property type="nucleotide sequence ID" value="NZ_JBIYDN010000015.1"/>
</dbReference>
<dbReference type="Proteomes" id="UP001620514">
    <property type="component" value="Unassembled WGS sequence"/>
</dbReference>
<accession>A0ABW8MLV9</accession>
<keyword evidence="2" id="KW-1185">Reference proteome</keyword>
<protein>
    <submittedName>
        <fullName evidence="1">Uncharacterized protein</fullName>
    </submittedName>
</protein>
<organism evidence="1 2">
    <name type="scientific">Caballeronia udeis</name>
    <dbReference type="NCBI Taxonomy" id="1232866"/>
    <lineage>
        <taxon>Bacteria</taxon>
        <taxon>Pseudomonadati</taxon>
        <taxon>Pseudomonadota</taxon>
        <taxon>Betaproteobacteria</taxon>
        <taxon>Burkholderiales</taxon>
        <taxon>Burkholderiaceae</taxon>
        <taxon>Caballeronia</taxon>
    </lineage>
</organism>
<reference evidence="1 2" key="1">
    <citation type="submission" date="2024-11" db="EMBL/GenBank/DDBJ databases">
        <title>Using genomics to understand microbial adaptation to soil warming.</title>
        <authorList>
            <person name="Deangelis K.M. PhD."/>
        </authorList>
    </citation>
    <scope>NUCLEOTIDE SEQUENCE [LARGE SCALE GENOMIC DNA]</scope>
    <source>
        <strain evidence="1 2">GAS97</strain>
    </source>
</reference>
<comment type="caution">
    <text evidence="1">The sequence shown here is derived from an EMBL/GenBank/DDBJ whole genome shotgun (WGS) entry which is preliminary data.</text>
</comment>
<gene>
    <name evidence="1" type="ORF">ABH943_004691</name>
</gene>
<evidence type="ECO:0000313" key="1">
    <source>
        <dbReference type="EMBL" id="MFK4444669.1"/>
    </source>
</evidence>
<sequence length="122" mass="13629">MGAITPIGVTRLGEAVFDREQAEADEAQHQREERACLLNARADEINLARFKNLTDEDMALAMETLSTYPMCIKGIRQAMLQHSDSFALVLETYVIAALLSDSLRQAREEFKTLDAIKTGDCH</sequence>
<dbReference type="EMBL" id="JBIYDN010000015">
    <property type="protein sequence ID" value="MFK4444669.1"/>
    <property type="molecule type" value="Genomic_DNA"/>
</dbReference>
<proteinExistence type="predicted"/>